<keyword evidence="3" id="KW-1185">Reference proteome</keyword>
<dbReference type="GO" id="GO:0008311">
    <property type="term" value="F:double-stranded DNA 3'-5' DNA exonuclease activity"/>
    <property type="evidence" value="ECO:0007669"/>
    <property type="project" value="InterPro"/>
</dbReference>
<evidence type="ECO:0000259" key="1">
    <source>
        <dbReference type="Pfam" id="PF03372"/>
    </source>
</evidence>
<dbReference type="Gene3D" id="3.60.10.10">
    <property type="entry name" value="Endonuclease/exonuclease/phosphatase"/>
    <property type="match status" value="1"/>
</dbReference>
<organism evidence="2 3">
    <name type="scientific">Larimichthys crocea</name>
    <name type="common">Large yellow croaker</name>
    <name type="synonym">Pseudosciaena crocea</name>
    <dbReference type="NCBI Taxonomy" id="215358"/>
    <lineage>
        <taxon>Eukaryota</taxon>
        <taxon>Metazoa</taxon>
        <taxon>Chordata</taxon>
        <taxon>Craniata</taxon>
        <taxon>Vertebrata</taxon>
        <taxon>Euteleostomi</taxon>
        <taxon>Actinopterygii</taxon>
        <taxon>Neopterygii</taxon>
        <taxon>Teleostei</taxon>
        <taxon>Neoteleostei</taxon>
        <taxon>Acanthomorphata</taxon>
        <taxon>Eupercaria</taxon>
        <taxon>Sciaenidae</taxon>
        <taxon>Larimichthys</taxon>
    </lineage>
</organism>
<accession>A0A6G0JB36</accession>
<dbReference type="InterPro" id="IPR036691">
    <property type="entry name" value="Endo/exonu/phosph_ase_sf"/>
</dbReference>
<reference evidence="2 3" key="1">
    <citation type="submission" date="2019-07" db="EMBL/GenBank/DDBJ databases">
        <title>Chromosome genome assembly for large yellow croaker.</title>
        <authorList>
            <person name="Xiao S."/>
        </authorList>
    </citation>
    <scope>NUCLEOTIDE SEQUENCE [LARGE SCALE GENOMIC DNA]</scope>
    <source>
        <strain evidence="2">JMULYC20181020</strain>
        <tissue evidence="2">Muscle</tissue>
    </source>
</reference>
<comment type="caution">
    <text evidence="2">The sequence shown here is derived from an EMBL/GenBank/DDBJ whole genome shotgun (WGS) entry which is preliminary data.</text>
</comment>
<sequence length="224" mass="24933">MQIESMTSIPDRSRPGLTTTAIGAVHLQGASGNWTTVGRRRKGGRRVRRKRKAKSLGLRVGTLNVGTMTGKGRELVDMMQRRKVDILCVQETRWKGSKARSLGAGFKLFYHGVDRKRNGVGVILKEEFVRSVLEVIRVSDRVMSLKLEIEGVMFNVVSEYAPQVGCELEEKETFWLDLDEVMQSIPRGERVAIGADFNGHVGAGNRDDEEVMGRFGIQERNAGG</sequence>
<evidence type="ECO:0000313" key="2">
    <source>
        <dbReference type="EMBL" id="KAE8300751.1"/>
    </source>
</evidence>
<dbReference type="InterPro" id="IPR005135">
    <property type="entry name" value="Endo/exonuclease/phosphatase"/>
</dbReference>
<dbReference type="Proteomes" id="UP000424527">
    <property type="component" value="Unassembled WGS sequence"/>
</dbReference>
<dbReference type="SUPFAM" id="SSF56219">
    <property type="entry name" value="DNase I-like"/>
    <property type="match status" value="1"/>
</dbReference>
<evidence type="ECO:0000313" key="3">
    <source>
        <dbReference type="Proteomes" id="UP000424527"/>
    </source>
</evidence>
<dbReference type="PANTHER" id="PTHR43250:SF2">
    <property type="entry name" value="EXODEOXYRIBONUCLEASE III"/>
    <property type="match status" value="1"/>
</dbReference>
<dbReference type="GO" id="GO:0006281">
    <property type="term" value="P:DNA repair"/>
    <property type="evidence" value="ECO:0007669"/>
    <property type="project" value="InterPro"/>
</dbReference>
<dbReference type="AlphaFoldDB" id="A0A6G0JB36"/>
<protein>
    <recommendedName>
        <fullName evidence="1">Endonuclease/exonuclease/phosphatase domain-containing protein</fullName>
    </recommendedName>
</protein>
<dbReference type="EMBL" id="REGW02000001">
    <property type="protein sequence ID" value="KAE8300751.1"/>
    <property type="molecule type" value="Genomic_DNA"/>
</dbReference>
<dbReference type="InterPro" id="IPR037493">
    <property type="entry name" value="ExoIII-like"/>
</dbReference>
<gene>
    <name evidence="2" type="ORF">D5F01_LYC00898</name>
</gene>
<proteinExistence type="predicted"/>
<dbReference type="PANTHER" id="PTHR43250">
    <property type="entry name" value="EXODEOXYRIBONUCLEASE III"/>
    <property type="match status" value="1"/>
</dbReference>
<dbReference type="Pfam" id="PF03372">
    <property type="entry name" value="Exo_endo_phos"/>
    <property type="match status" value="1"/>
</dbReference>
<feature type="domain" description="Endonuclease/exonuclease/phosphatase" evidence="1">
    <location>
        <begin position="62"/>
        <end position="200"/>
    </location>
</feature>
<dbReference type="CDD" id="cd09076">
    <property type="entry name" value="L1-EN"/>
    <property type="match status" value="1"/>
</dbReference>
<name>A0A6G0JB36_LARCR</name>